<dbReference type="Proteomes" id="UP000054623">
    <property type="component" value="Unassembled WGS sequence"/>
</dbReference>
<evidence type="ECO:0008006" key="3">
    <source>
        <dbReference type="Google" id="ProtNLM"/>
    </source>
</evidence>
<dbReference type="AlphaFoldDB" id="A0A0W1JLA0"/>
<protein>
    <recommendedName>
        <fullName evidence="3">Inner membrane protein (DUF1819)</fullName>
    </recommendedName>
</protein>
<proteinExistence type="predicted"/>
<sequence>MDVTMPYNGGLTAEQFLFYEMRIVSKQYLEGKTIDEIIDYIKRDNLFQYPTERKISKLARACQRRIVALGNEKLVYELANAPVEVAKQINLYAMMSYNRLVREFMTDLIGEKYRQHDFSYTKKDINMFFSRLREQNDDIALWSEQTITKLKQVLTKCLIETEMLDNFRAHELNPVFISTELESGIRENNDLTALPAFNCFR</sequence>
<dbReference type="Pfam" id="PF08849">
    <property type="entry name" value="BrxA"/>
    <property type="match status" value="1"/>
</dbReference>
<dbReference type="EMBL" id="LOCK01000018">
    <property type="protein sequence ID" value="KTE91823.1"/>
    <property type="molecule type" value="Genomic_DNA"/>
</dbReference>
<evidence type="ECO:0000313" key="2">
    <source>
        <dbReference type="Proteomes" id="UP000054623"/>
    </source>
</evidence>
<gene>
    <name evidence="1" type="ORF">AT727_20315</name>
</gene>
<dbReference type="RefSeq" id="WP_011459228.1">
    <property type="nucleotide sequence ID" value="NZ_LOCK01000018.1"/>
</dbReference>
<comment type="caution">
    <text evidence="1">The sequence shown here is derived from an EMBL/GenBank/DDBJ whole genome shotgun (WGS) entry which is preliminary data.</text>
</comment>
<dbReference type="OrthoDB" id="3078533at2"/>
<evidence type="ECO:0000313" key="1">
    <source>
        <dbReference type="EMBL" id="KTE91823.1"/>
    </source>
</evidence>
<organism evidence="1 2">
    <name type="scientific">Desulfitobacterium hafniense</name>
    <name type="common">Desulfitobacterium frappieri</name>
    <dbReference type="NCBI Taxonomy" id="49338"/>
    <lineage>
        <taxon>Bacteria</taxon>
        <taxon>Bacillati</taxon>
        <taxon>Bacillota</taxon>
        <taxon>Clostridia</taxon>
        <taxon>Eubacteriales</taxon>
        <taxon>Desulfitobacteriaceae</taxon>
        <taxon>Desulfitobacterium</taxon>
    </lineage>
</organism>
<dbReference type="InterPro" id="IPR023137">
    <property type="entry name" value="BrxA_sf"/>
</dbReference>
<dbReference type="InterPro" id="IPR014948">
    <property type="entry name" value="BrxA"/>
</dbReference>
<name>A0A0W1JLA0_DESHA</name>
<dbReference type="Gene3D" id="1.10.3540.10">
    <property type="entry name" value="uncharacterized protein from magnetospirillum magneticum domain"/>
    <property type="match status" value="1"/>
</dbReference>
<reference evidence="1 2" key="1">
    <citation type="submission" date="2015-12" db="EMBL/GenBank/DDBJ databases">
        <title>Draft Genome Sequence of Desulfitobacterium hafniense Strain DH, a Sulfate-reducing Bacterium Isolated from Paddy Soils.</title>
        <authorList>
            <person name="Bao P."/>
            <person name="Zhang X."/>
            <person name="Li G."/>
        </authorList>
    </citation>
    <scope>NUCLEOTIDE SEQUENCE [LARGE SCALE GENOMIC DNA]</scope>
    <source>
        <strain evidence="1 2">DH</strain>
    </source>
</reference>
<accession>A0A0W1JLA0</accession>